<name>A0A8X6QFA0_NEPPI</name>
<dbReference type="EMBL" id="BMAW01030970">
    <property type="protein sequence ID" value="GFU18985.1"/>
    <property type="molecule type" value="Genomic_DNA"/>
</dbReference>
<sequence length="71" mass="8446">MIQSLPYLWCDHSLCGRRVELLICQQFRSSKKGHDTFLQRARVYIALVALDSRLYLIVNCKSFSFFNNFHF</sequence>
<dbReference type="Proteomes" id="UP000887013">
    <property type="component" value="Unassembled WGS sequence"/>
</dbReference>
<evidence type="ECO:0000313" key="2">
    <source>
        <dbReference type="Proteomes" id="UP000887013"/>
    </source>
</evidence>
<proteinExistence type="predicted"/>
<evidence type="ECO:0000313" key="1">
    <source>
        <dbReference type="EMBL" id="GFU18985.1"/>
    </source>
</evidence>
<comment type="caution">
    <text evidence="1">The sequence shown here is derived from an EMBL/GenBank/DDBJ whole genome shotgun (WGS) entry which is preliminary data.</text>
</comment>
<reference evidence="1" key="1">
    <citation type="submission" date="2020-08" db="EMBL/GenBank/DDBJ databases">
        <title>Multicomponent nature underlies the extraordinary mechanical properties of spider dragline silk.</title>
        <authorList>
            <person name="Kono N."/>
            <person name="Nakamura H."/>
            <person name="Mori M."/>
            <person name="Yoshida Y."/>
            <person name="Ohtoshi R."/>
            <person name="Malay A.D."/>
            <person name="Moran D.A.P."/>
            <person name="Tomita M."/>
            <person name="Numata K."/>
            <person name="Arakawa K."/>
        </authorList>
    </citation>
    <scope>NUCLEOTIDE SEQUENCE</scope>
</reference>
<keyword evidence="2" id="KW-1185">Reference proteome</keyword>
<gene>
    <name evidence="1" type="ORF">NPIL_381691</name>
</gene>
<dbReference type="AlphaFoldDB" id="A0A8X6QFA0"/>
<organism evidence="1 2">
    <name type="scientific">Nephila pilipes</name>
    <name type="common">Giant wood spider</name>
    <name type="synonym">Nephila maculata</name>
    <dbReference type="NCBI Taxonomy" id="299642"/>
    <lineage>
        <taxon>Eukaryota</taxon>
        <taxon>Metazoa</taxon>
        <taxon>Ecdysozoa</taxon>
        <taxon>Arthropoda</taxon>
        <taxon>Chelicerata</taxon>
        <taxon>Arachnida</taxon>
        <taxon>Araneae</taxon>
        <taxon>Araneomorphae</taxon>
        <taxon>Entelegynae</taxon>
        <taxon>Araneoidea</taxon>
        <taxon>Nephilidae</taxon>
        <taxon>Nephila</taxon>
    </lineage>
</organism>
<protein>
    <submittedName>
        <fullName evidence="1">Uncharacterized protein</fullName>
    </submittedName>
</protein>
<accession>A0A8X6QFA0</accession>